<gene>
    <name evidence="2" type="ORF">ENN92_00390</name>
</gene>
<sequence>MQNLPYFFMEPLIWWAWKAPKRIFTVLKRVLVLLNHEISFTLNIRLLFVPLFGDYTISGRVIGIIMRLGQILFGLVAVLFLLGLMLVSPFLWYYLPLFLIHYLKFYFFFVLVGVYLLRLFLIKNTPLKRVSQAGPENYLSAVRPECLSLLKEAKYSSSLK</sequence>
<dbReference type="AlphaFoldDB" id="A0A7C1HTF4"/>
<reference evidence="2" key="1">
    <citation type="journal article" date="2020" name="mSystems">
        <title>Genome- and Community-Level Interaction Insights into Carbon Utilization and Element Cycling Functions of Hydrothermarchaeota in Hydrothermal Sediment.</title>
        <authorList>
            <person name="Zhou Z."/>
            <person name="Liu Y."/>
            <person name="Xu W."/>
            <person name="Pan J."/>
            <person name="Luo Z.H."/>
            <person name="Li M."/>
        </authorList>
    </citation>
    <scope>NUCLEOTIDE SEQUENCE [LARGE SCALE GENOMIC DNA]</scope>
    <source>
        <strain evidence="2">SpSt-1219</strain>
    </source>
</reference>
<dbReference type="EMBL" id="DSDM01000022">
    <property type="protein sequence ID" value="HDQ88597.1"/>
    <property type="molecule type" value="Genomic_DNA"/>
</dbReference>
<feature type="transmembrane region" description="Helical" evidence="1">
    <location>
        <begin position="101"/>
        <end position="121"/>
    </location>
</feature>
<organism evidence="2">
    <name type="scientific">candidate division WWE3 bacterium</name>
    <dbReference type="NCBI Taxonomy" id="2053526"/>
    <lineage>
        <taxon>Bacteria</taxon>
        <taxon>Katanobacteria</taxon>
    </lineage>
</organism>
<proteinExistence type="predicted"/>
<protein>
    <submittedName>
        <fullName evidence="2">Uncharacterized protein</fullName>
    </submittedName>
</protein>
<name>A0A7C1HTF4_UNCKA</name>
<accession>A0A7C1HTF4</accession>
<keyword evidence="1" id="KW-0472">Membrane</keyword>
<feature type="transmembrane region" description="Helical" evidence="1">
    <location>
        <begin position="71"/>
        <end position="95"/>
    </location>
</feature>
<keyword evidence="1" id="KW-0812">Transmembrane</keyword>
<comment type="caution">
    <text evidence="2">The sequence shown here is derived from an EMBL/GenBank/DDBJ whole genome shotgun (WGS) entry which is preliminary data.</text>
</comment>
<keyword evidence="1" id="KW-1133">Transmembrane helix</keyword>
<feature type="non-terminal residue" evidence="2">
    <location>
        <position position="160"/>
    </location>
</feature>
<evidence type="ECO:0000313" key="2">
    <source>
        <dbReference type="EMBL" id="HDQ88597.1"/>
    </source>
</evidence>
<evidence type="ECO:0000256" key="1">
    <source>
        <dbReference type="SAM" id="Phobius"/>
    </source>
</evidence>
<dbReference type="Proteomes" id="UP000886066">
    <property type="component" value="Unassembled WGS sequence"/>
</dbReference>